<gene>
    <name evidence="1" type="ORF">ERS075579_04061</name>
</gene>
<dbReference type="RefSeq" id="WP_052619091.1">
    <property type="nucleotide sequence ID" value="NZ_CSWP01000009.1"/>
</dbReference>
<name>A0A0U0ZSZ5_9MYCO</name>
<sequence length="144" mass="15659">MNTPTGPYRDFITARLEELAQIAQEAHNELLQLFAAQDPVFGHLAAADWTWGYPMTDPNIIKPTETGPYQLRAFSTIITRAGTRTPLKTPPHAQILNQFSPATITALTTALAAAAAAATDTELCALAAIWKDHPNHPDRETIGQ</sequence>
<organism evidence="1 2">
    <name type="scientific">Mycobacteroides abscessus</name>
    <dbReference type="NCBI Taxonomy" id="36809"/>
    <lineage>
        <taxon>Bacteria</taxon>
        <taxon>Bacillati</taxon>
        <taxon>Actinomycetota</taxon>
        <taxon>Actinomycetes</taxon>
        <taxon>Mycobacteriales</taxon>
        <taxon>Mycobacteriaceae</taxon>
        <taxon>Mycobacteroides</taxon>
    </lineage>
</organism>
<reference evidence="1 2" key="1">
    <citation type="submission" date="2015-03" db="EMBL/GenBank/DDBJ databases">
        <authorList>
            <person name="Murphy D."/>
        </authorList>
    </citation>
    <scope>NUCLEOTIDE SEQUENCE [LARGE SCALE GENOMIC DNA]</scope>
    <source>
        <strain evidence="1 2">PAP088</strain>
    </source>
</reference>
<evidence type="ECO:0000313" key="1">
    <source>
        <dbReference type="EMBL" id="CPV66717.1"/>
    </source>
</evidence>
<dbReference type="EMBL" id="CSWP01000009">
    <property type="protein sequence ID" value="CPV66717.1"/>
    <property type="molecule type" value="Genomic_DNA"/>
</dbReference>
<protein>
    <submittedName>
        <fullName evidence="1">Uncharacterized protein</fullName>
    </submittedName>
</protein>
<evidence type="ECO:0000313" key="2">
    <source>
        <dbReference type="Proteomes" id="UP000045782"/>
    </source>
</evidence>
<dbReference type="AlphaFoldDB" id="A0A0U0ZSZ5"/>
<dbReference type="Proteomes" id="UP000045782">
    <property type="component" value="Unassembled WGS sequence"/>
</dbReference>
<accession>A0A0U0ZSZ5</accession>
<proteinExistence type="predicted"/>